<name>A0AAX3YSR5_RHOOP</name>
<evidence type="ECO:0000313" key="2">
    <source>
        <dbReference type="EMBL" id="WLF52326.1"/>
    </source>
</evidence>
<organism evidence="2 3">
    <name type="scientific">Rhodococcus opacus</name>
    <name type="common">Nocardia opaca</name>
    <dbReference type="NCBI Taxonomy" id="37919"/>
    <lineage>
        <taxon>Bacteria</taxon>
        <taxon>Bacillati</taxon>
        <taxon>Actinomycetota</taxon>
        <taxon>Actinomycetes</taxon>
        <taxon>Mycobacteriales</taxon>
        <taxon>Nocardiaceae</taxon>
        <taxon>Rhodococcus</taxon>
    </lineage>
</organism>
<sequence length="49" mass="5222">MTTPTTPATAINAGVRGPAHAAAISAEEIKSRIEAMFADDRPDQQREAR</sequence>
<reference evidence="2" key="1">
    <citation type="submission" date="2023-07" db="EMBL/GenBank/DDBJ databases">
        <title>Genomic analysis of Rhodococcus opacus VOC-14 with glycol ethers degradation activity.</title>
        <authorList>
            <person name="Narkevich D.A."/>
            <person name="Hlushen A.M."/>
            <person name="Akhremchuk A.E."/>
            <person name="Sikolenko M.A."/>
            <person name="Valentovich L.N."/>
        </authorList>
    </citation>
    <scope>NUCLEOTIDE SEQUENCE</scope>
    <source>
        <strain evidence="2">VOC-14</strain>
        <plasmid evidence="2">pRho-VOC14-L</plasmid>
    </source>
</reference>
<dbReference type="AlphaFoldDB" id="A0AAX3YSR5"/>
<dbReference type="Proteomes" id="UP001231166">
    <property type="component" value="Plasmid pRho-VOC14-L"/>
</dbReference>
<evidence type="ECO:0000313" key="3">
    <source>
        <dbReference type="Proteomes" id="UP001231166"/>
    </source>
</evidence>
<dbReference type="EMBL" id="CP130956">
    <property type="protein sequence ID" value="WLF52326.1"/>
    <property type="molecule type" value="Genomic_DNA"/>
</dbReference>
<evidence type="ECO:0000313" key="1">
    <source>
        <dbReference type="EMBL" id="WLF51877.1"/>
    </source>
</evidence>
<dbReference type="EMBL" id="CP130956">
    <property type="protein sequence ID" value="WLF51877.1"/>
    <property type="molecule type" value="Genomic_DNA"/>
</dbReference>
<proteinExistence type="predicted"/>
<accession>A0AAX3YSR5</accession>
<protein>
    <submittedName>
        <fullName evidence="2">Uncharacterized protein</fullName>
    </submittedName>
</protein>
<geneLocation type="plasmid" evidence="2 3">
    <name>pRho-VOC14-L</name>
</geneLocation>
<keyword evidence="2" id="KW-0614">Plasmid</keyword>
<dbReference type="RefSeq" id="WP_206016581.1">
    <property type="nucleotide sequence ID" value="NZ_CP130956.1"/>
</dbReference>
<gene>
    <name evidence="1" type="ORF">Q5707_41125</name>
    <name evidence="2" type="ORF">Q5707_43870</name>
</gene>